<dbReference type="EMBL" id="JAEMGP010000007">
    <property type="protein sequence ID" value="KAG5206755.1"/>
    <property type="molecule type" value="Genomic_DNA"/>
</dbReference>
<sequence length="110" mass="12128">MLCAGFLCCSEQGSSVVAVSGLPITAASLAAERRLSAFRSFGSQALLCKKKFDSNSKPVMIMDGIQMIIKVKIIVRHISICDGEAAYYNSREELQMFRIIFDGPLEHFYG</sequence>
<evidence type="ECO:0000313" key="2">
    <source>
        <dbReference type="Proteomes" id="UP000664991"/>
    </source>
</evidence>
<accession>A0A836D437</accession>
<comment type="caution">
    <text evidence="1">The sequence shown here is derived from an EMBL/GenBank/DDBJ whole genome shotgun (WGS) entry which is preliminary data.</text>
</comment>
<dbReference type="Proteomes" id="UP000664991">
    <property type="component" value="Unassembled WGS sequence"/>
</dbReference>
<proteinExistence type="predicted"/>
<protein>
    <submittedName>
        <fullName evidence="1">Uncharacterized protein</fullName>
    </submittedName>
</protein>
<gene>
    <name evidence="1" type="ORF">JEQ12_018328</name>
</gene>
<name>A0A836D437_SHEEP</name>
<organism evidence="1 2">
    <name type="scientific">Ovis aries</name>
    <name type="common">Sheep</name>
    <dbReference type="NCBI Taxonomy" id="9940"/>
    <lineage>
        <taxon>Eukaryota</taxon>
        <taxon>Metazoa</taxon>
        <taxon>Chordata</taxon>
        <taxon>Craniata</taxon>
        <taxon>Vertebrata</taxon>
        <taxon>Euteleostomi</taxon>
        <taxon>Mammalia</taxon>
        <taxon>Eutheria</taxon>
        <taxon>Laurasiatheria</taxon>
        <taxon>Artiodactyla</taxon>
        <taxon>Ruminantia</taxon>
        <taxon>Pecora</taxon>
        <taxon>Bovidae</taxon>
        <taxon>Caprinae</taxon>
        <taxon>Ovis</taxon>
    </lineage>
</organism>
<evidence type="ECO:0000313" key="1">
    <source>
        <dbReference type="EMBL" id="KAG5206755.1"/>
    </source>
</evidence>
<reference evidence="1 2" key="1">
    <citation type="submission" date="2020-12" db="EMBL/GenBank/DDBJ databases">
        <title>De novo assembly of Tibetan sheep genome.</title>
        <authorList>
            <person name="Li X."/>
        </authorList>
    </citation>
    <scope>NUCLEOTIDE SEQUENCE [LARGE SCALE GENOMIC DNA]</scope>
    <source>
        <tissue evidence="1">Heart</tissue>
    </source>
</reference>
<dbReference type="AlphaFoldDB" id="A0A836D437"/>